<comment type="caution">
    <text evidence="8">The sequence shown here is derived from an EMBL/GenBank/DDBJ whole genome shotgun (WGS) entry which is preliminary data.</text>
</comment>
<feature type="transmembrane region" description="Helical" evidence="6">
    <location>
        <begin position="319"/>
        <end position="335"/>
    </location>
</feature>
<feature type="compositionally biased region" description="Polar residues" evidence="5">
    <location>
        <begin position="1"/>
        <end position="10"/>
    </location>
</feature>
<evidence type="ECO:0000259" key="7">
    <source>
        <dbReference type="Pfam" id="PF03151"/>
    </source>
</evidence>
<dbReference type="InterPro" id="IPR050186">
    <property type="entry name" value="TPT_transporter"/>
</dbReference>
<gene>
    <name evidence="8" type="ORF">CTEN210_04880</name>
</gene>
<proteinExistence type="predicted"/>
<name>A0AAD3CPF2_9STRA</name>
<feature type="compositionally biased region" description="Basic and acidic residues" evidence="5">
    <location>
        <begin position="16"/>
        <end position="32"/>
    </location>
</feature>
<comment type="subcellular location">
    <subcellularLocation>
        <location evidence="1">Membrane</location>
        <topology evidence="1">Multi-pass membrane protein</topology>
    </subcellularLocation>
</comment>
<feature type="transmembrane region" description="Helical" evidence="6">
    <location>
        <begin position="136"/>
        <end position="153"/>
    </location>
</feature>
<organism evidence="8 9">
    <name type="scientific">Chaetoceros tenuissimus</name>
    <dbReference type="NCBI Taxonomy" id="426638"/>
    <lineage>
        <taxon>Eukaryota</taxon>
        <taxon>Sar</taxon>
        <taxon>Stramenopiles</taxon>
        <taxon>Ochrophyta</taxon>
        <taxon>Bacillariophyta</taxon>
        <taxon>Coscinodiscophyceae</taxon>
        <taxon>Chaetocerotophycidae</taxon>
        <taxon>Chaetocerotales</taxon>
        <taxon>Chaetocerotaceae</taxon>
        <taxon>Chaetoceros</taxon>
    </lineage>
</organism>
<feature type="transmembrane region" description="Helical" evidence="6">
    <location>
        <begin position="193"/>
        <end position="210"/>
    </location>
</feature>
<feature type="transmembrane region" description="Helical" evidence="6">
    <location>
        <begin position="51"/>
        <end position="72"/>
    </location>
</feature>
<keyword evidence="4 6" id="KW-0472">Membrane</keyword>
<evidence type="ECO:0000313" key="9">
    <source>
        <dbReference type="Proteomes" id="UP001054902"/>
    </source>
</evidence>
<evidence type="ECO:0000256" key="6">
    <source>
        <dbReference type="SAM" id="Phobius"/>
    </source>
</evidence>
<feature type="domain" description="Sugar phosphate transporter" evidence="7">
    <location>
        <begin position="57"/>
        <end position="209"/>
    </location>
</feature>
<feature type="domain" description="Sugar phosphate transporter" evidence="7">
    <location>
        <begin position="242"/>
        <end position="388"/>
    </location>
</feature>
<feature type="region of interest" description="Disordered" evidence="5">
    <location>
        <begin position="1"/>
        <end position="32"/>
    </location>
</feature>
<dbReference type="Pfam" id="PF03151">
    <property type="entry name" value="TPT"/>
    <property type="match status" value="2"/>
</dbReference>
<keyword evidence="3 6" id="KW-1133">Transmembrane helix</keyword>
<evidence type="ECO:0000256" key="2">
    <source>
        <dbReference type="ARBA" id="ARBA00022692"/>
    </source>
</evidence>
<protein>
    <recommendedName>
        <fullName evidence="7">Sugar phosphate transporter domain-containing protein</fullName>
    </recommendedName>
</protein>
<feature type="transmembrane region" description="Helical" evidence="6">
    <location>
        <begin position="84"/>
        <end position="108"/>
    </location>
</feature>
<sequence length="410" mass="45882">MPTSSSQPVQSHHVPVKQDETKDVKPETYSENEVKRDAKGKVVKKKNGSYNLFWVEIIIAVALWYLLGVLSISTTKMLLSEYDYIGITPLSLTAIQIFLGFIFLRIWILTQKSRSPHPIKFGLFFKRSSKTNANGGYHYLSLTSIFFLLGFWFTNLSFSGADASFVETIKASEPISSAFLAVWWGIETISMKEVISLLGICVGAVMSTLGNGKESELPDEIMENDGNNSILMQSIISSGIVLCANLCFSFRGLYQKLLRATPNGSKSVVNDLNLQYRVHQIGLMVILIPVLVLDLPTLLEIWHPKRAVGALDELELDRFLILLLANSFAFTHYNLASSYILTRISVVYHAVLNCIRRLFAIVVTSIVFSVSIKSWHGILVSISGFLFYTKFKMSRTKSYLPSKHASLLPS</sequence>
<keyword evidence="9" id="KW-1185">Reference proteome</keyword>
<dbReference type="InterPro" id="IPR004853">
    <property type="entry name" value="Sugar_P_trans_dom"/>
</dbReference>
<dbReference type="GO" id="GO:0016020">
    <property type="term" value="C:membrane"/>
    <property type="evidence" value="ECO:0007669"/>
    <property type="project" value="UniProtKB-SubCell"/>
</dbReference>
<dbReference type="PANTHER" id="PTHR11132">
    <property type="entry name" value="SOLUTE CARRIER FAMILY 35"/>
    <property type="match status" value="1"/>
</dbReference>
<evidence type="ECO:0000256" key="1">
    <source>
        <dbReference type="ARBA" id="ARBA00004141"/>
    </source>
</evidence>
<evidence type="ECO:0000256" key="4">
    <source>
        <dbReference type="ARBA" id="ARBA00023136"/>
    </source>
</evidence>
<dbReference type="EMBL" id="BLLK01000027">
    <property type="protein sequence ID" value="GFH48404.1"/>
    <property type="molecule type" value="Genomic_DNA"/>
</dbReference>
<accession>A0AAD3CPF2</accession>
<dbReference type="Proteomes" id="UP001054902">
    <property type="component" value="Unassembled WGS sequence"/>
</dbReference>
<feature type="transmembrane region" description="Helical" evidence="6">
    <location>
        <begin position="165"/>
        <end position="186"/>
    </location>
</feature>
<evidence type="ECO:0000256" key="5">
    <source>
        <dbReference type="SAM" id="MobiDB-lite"/>
    </source>
</evidence>
<feature type="transmembrane region" description="Helical" evidence="6">
    <location>
        <begin position="230"/>
        <end position="250"/>
    </location>
</feature>
<dbReference type="AlphaFoldDB" id="A0AAD3CPF2"/>
<evidence type="ECO:0000313" key="8">
    <source>
        <dbReference type="EMBL" id="GFH48404.1"/>
    </source>
</evidence>
<reference evidence="8 9" key="1">
    <citation type="journal article" date="2021" name="Sci. Rep.">
        <title>The genome of the diatom Chaetoceros tenuissimus carries an ancient integrated fragment of an extant virus.</title>
        <authorList>
            <person name="Hongo Y."/>
            <person name="Kimura K."/>
            <person name="Takaki Y."/>
            <person name="Yoshida Y."/>
            <person name="Baba S."/>
            <person name="Kobayashi G."/>
            <person name="Nagasaki K."/>
            <person name="Hano T."/>
            <person name="Tomaru Y."/>
        </authorList>
    </citation>
    <scope>NUCLEOTIDE SEQUENCE [LARGE SCALE GENOMIC DNA]</scope>
    <source>
        <strain evidence="8 9">NIES-3715</strain>
    </source>
</reference>
<evidence type="ECO:0000256" key="3">
    <source>
        <dbReference type="ARBA" id="ARBA00022989"/>
    </source>
</evidence>
<feature type="transmembrane region" description="Helical" evidence="6">
    <location>
        <begin position="281"/>
        <end position="299"/>
    </location>
</feature>
<keyword evidence="2 6" id="KW-0812">Transmembrane</keyword>